<keyword evidence="3 7" id="KW-0645">Protease</keyword>
<dbReference type="PROSITE" id="PS00135">
    <property type="entry name" value="TRYPSIN_SER"/>
    <property type="match status" value="1"/>
</dbReference>
<dbReference type="GO" id="GO:0006508">
    <property type="term" value="P:proteolysis"/>
    <property type="evidence" value="ECO:0007669"/>
    <property type="project" value="UniProtKB-KW"/>
</dbReference>
<reference evidence="10 11" key="1">
    <citation type="submission" date="2024-05" db="EMBL/GenBank/DDBJ databases">
        <title>Genetic variation in Jamaican populations of the coffee berry borer (Hypothenemus hampei).</title>
        <authorList>
            <person name="Errbii M."/>
            <person name="Myrie A."/>
        </authorList>
    </citation>
    <scope>NUCLEOTIDE SEQUENCE [LARGE SCALE GENOMIC DNA]</scope>
    <source>
        <strain evidence="10">JA-Hopewell-2020-01-JO</strain>
        <tissue evidence="10">Whole body</tissue>
    </source>
</reference>
<feature type="chain" id="PRO_5044821246" description="Peptidase S1 domain-containing protein" evidence="8">
    <location>
        <begin position="22"/>
        <end position="329"/>
    </location>
</feature>
<evidence type="ECO:0000259" key="9">
    <source>
        <dbReference type="PROSITE" id="PS50240"/>
    </source>
</evidence>
<evidence type="ECO:0000313" key="11">
    <source>
        <dbReference type="Proteomes" id="UP001566132"/>
    </source>
</evidence>
<evidence type="ECO:0000256" key="1">
    <source>
        <dbReference type="ARBA" id="ARBA00004613"/>
    </source>
</evidence>
<dbReference type="InterPro" id="IPR009003">
    <property type="entry name" value="Peptidase_S1_PA"/>
</dbReference>
<comment type="caution">
    <text evidence="10">The sequence shown here is derived from an EMBL/GenBank/DDBJ whole genome shotgun (WGS) entry which is preliminary data.</text>
</comment>
<dbReference type="InterPro" id="IPR001254">
    <property type="entry name" value="Trypsin_dom"/>
</dbReference>
<protein>
    <recommendedName>
        <fullName evidence="9">Peptidase S1 domain-containing protein</fullName>
    </recommendedName>
</protein>
<dbReference type="EMBL" id="JBDJPC010000012">
    <property type="protein sequence ID" value="KAL1489166.1"/>
    <property type="molecule type" value="Genomic_DNA"/>
</dbReference>
<feature type="domain" description="Peptidase S1" evidence="9">
    <location>
        <begin position="94"/>
        <end position="323"/>
    </location>
</feature>
<dbReference type="InterPro" id="IPR001314">
    <property type="entry name" value="Peptidase_S1A"/>
</dbReference>
<evidence type="ECO:0000256" key="8">
    <source>
        <dbReference type="SAM" id="SignalP"/>
    </source>
</evidence>
<dbReference type="AlphaFoldDB" id="A0ABD1E456"/>
<dbReference type="SUPFAM" id="SSF50494">
    <property type="entry name" value="Trypsin-like serine proteases"/>
    <property type="match status" value="1"/>
</dbReference>
<evidence type="ECO:0000256" key="5">
    <source>
        <dbReference type="ARBA" id="ARBA00022825"/>
    </source>
</evidence>
<dbReference type="GO" id="GO:0008236">
    <property type="term" value="F:serine-type peptidase activity"/>
    <property type="evidence" value="ECO:0007669"/>
    <property type="project" value="UniProtKB-KW"/>
</dbReference>
<evidence type="ECO:0000256" key="6">
    <source>
        <dbReference type="ARBA" id="ARBA00023157"/>
    </source>
</evidence>
<keyword evidence="6" id="KW-1015">Disulfide bond</keyword>
<feature type="signal peptide" evidence="8">
    <location>
        <begin position="1"/>
        <end position="21"/>
    </location>
</feature>
<dbReference type="Pfam" id="PF00089">
    <property type="entry name" value="Trypsin"/>
    <property type="match status" value="1"/>
</dbReference>
<dbReference type="InterPro" id="IPR050127">
    <property type="entry name" value="Serine_Proteases_S1"/>
</dbReference>
<dbReference type="SMART" id="SM00020">
    <property type="entry name" value="Tryp_SPc"/>
    <property type="match status" value="1"/>
</dbReference>
<keyword evidence="2" id="KW-0964">Secreted</keyword>
<dbReference type="Proteomes" id="UP001566132">
    <property type="component" value="Unassembled WGS sequence"/>
</dbReference>
<evidence type="ECO:0000256" key="4">
    <source>
        <dbReference type="ARBA" id="ARBA00022801"/>
    </source>
</evidence>
<keyword evidence="11" id="KW-1185">Reference proteome</keyword>
<gene>
    <name evidence="10" type="ORF">ABEB36_014105</name>
</gene>
<evidence type="ECO:0000256" key="3">
    <source>
        <dbReference type="ARBA" id="ARBA00022670"/>
    </source>
</evidence>
<dbReference type="PROSITE" id="PS00134">
    <property type="entry name" value="TRYPSIN_HIS"/>
    <property type="match status" value="1"/>
</dbReference>
<dbReference type="CDD" id="cd00190">
    <property type="entry name" value="Tryp_SPc"/>
    <property type="match status" value="1"/>
</dbReference>
<accession>A0ABD1E456</accession>
<dbReference type="InterPro" id="IPR033116">
    <property type="entry name" value="TRYPSIN_SER"/>
</dbReference>
<dbReference type="PANTHER" id="PTHR24264">
    <property type="entry name" value="TRYPSIN-RELATED"/>
    <property type="match status" value="1"/>
</dbReference>
<dbReference type="PROSITE" id="PS50240">
    <property type="entry name" value="TRYPSIN_DOM"/>
    <property type="match status" value="1"/>
</dbReference>
<organism evidence="10 11">
    <name type="scientific">Hypothenemus hampei</name>
    <name type="common">Coffee berry borer</name>
    <dbReference type="NCBI Taxonomy" id="57062"/>
    <lineage>
        <taxon>Eukaryota</taxon>
        <taxon>Metazoa</taxon>
        <taxon>Ecdysozoa</taxon>
        <taxon>Arthropoda</taxon>
        <taxon>Hexapoda</taxon>
        <taxon>Insecta</taxon>
        <taxon>Pterygota</taxon>
        <taxon>Neoptera</taxon>
        <taxon>Endopterygota</taxon>
        <taxon>Coleoptera</taxon>
        <taxon>Polyphaga</taxon>
        <taxon>Cucujiformia</taxon>
        <taxon>Curculionidae</taxon>
        <taxon>Scolytinae</taxon>
        <taxon>Hypothenemus</taxon>
    </lineage>
</organism>
<evidence type="ECO:0000313" key="10">
    <source>
        <dbReference type="EMBL" id="KAL1489166.1"/>
    </source>
</evidence>
<dbReference type="FunFam" id="2.40.10.10:FF:000006">
    <property type="entry name" value="Serine proteinase stubble"/>
    <property type="match status" value="1"/>
</dbReference>
<dbReference type="Gene3D" id="2.40.10.10">
    <property type="entry name" value="Trypsin-like serine proteases"/>
    <property type="match status" value="1"/>
</dbReference>
<dbReference type="InterPro" id="IPR018114">
    <property type="entry name" value="TRYPSIN_HIS"/>
</dbReference>
<dbReference type="InterPro" id="IPR043504">
    <property type="entry name" value="Peptidase_S1_PA_chymotrypsin"/>
</dbReference>
<evidence type="ECO:0000256" key="7">
    <source>
        <dbReference type="RuleBase" id="RU363034"/>
    </source>
</evidence>
<sequence>MKVSVSIISLIYIIVLKQCEALLYRDKVKPSNLTSLYNSRQSRIFFNLFGINNILGGGSSPISDSASDDDDDDDREEARNCTCDCGISNHENRIVGGRPTGINHYPWIARLVYDGHFHCGASLISESYVLTAAHCVRKLKRSKMRVILGDHDQSTTTDVPAKMRAVAAIIRHRSFDTDTYNHDIALLKLRKPVEFTKNIRPICLPSGADPGGKTGVVVGWGRVSEGGNLPNIVQEVEVPILTLSQCRAMKYRASRITTYMLCAGRGSMDSCQGDSGGPLLVHNGDKYEIVGIVSWGVGCGRPGYPGVYTRVSRYLNWLRINLEDNCLCS</sequence>
<evidence type="ECO:0000256" key="2">
    <source>
        <dbReference type="ARBA" id="ARBA00022525"/>
    </source>
</evidence>
<keyword evidence="8" id="KW-0732">Signal</keyword>
<dbReference type="PANTHER" id="PTHR24264:SF65">
    <property type="entry name" value="SRCR DOMAIN-CONTAINING PROTEIN"/>
    <property type="match status" value="1"/>
</dbReference>
<keyword evidence="4 7" id="KW-0378">Hydrolase</keyword>
<proteinExistence type="predicted"/>
<dbReference type="GO" id="GO:0005576">
    <property type="term" value="C:extracellular region"/>
    <property type="evidence" value="ECO:0007669"/>
    <property type="project" value="UniProtKB-SubCell"/>
</dbReference>
<comment type="subcellular location">
    <subcellularLocation>
        <location evidence="1">Secreted</location>
    </subcellularLocation>
</comment>
<dbReference type="PRINTS" id="PR00722">
    <property type="entry name" value="CHYMOTRYPSIN"/>
</dbReference>
<keyword evidence="5 7" id="KW-0720">Serine protease</keyword>
<name>A0ABD1E456_HYPHA</name>